<comment type="PTM">
    <text evidence="32">Specific enzymatic cleavages in vivo yield mature proteins. Envelope glycoproteins are synthesized as a inactive precursor that is heavily N-glycosylated and processed likely by host cell furin in the Golgi to yield the mature SU and TM proteins. The cleavage site between SU and TM requires the minimal sequence [KR]-X-[KR]-R. About 2 of the 9 disulfide bonds of gp41 are reduced by P4HB/PDI, following binding to CD4 receptor.</text>
</comment>
<keyword evidence="18 32" id="KW-0946">Virion</keyword>
<dbReference type="EMBL" id="HQ659589">
    <property type="protein sequence ID" value="AEN25252.1"/>
    <property type="molecule type" value="Genomic_RNA"/>
</dbReference>
<dbReference type="CDD" id="cd09909">
    <property type="entry name" value="HIV-1-like_HR1-HR2"/>
    <property type="match status" value="1"/>
</dbReference>
<protein>
    <recommendedName>
        <fullName evidence="32">Envelope glycoprotein gp160</fullName>
    </recommendedName>
    <alternativeName>
        <fullName evidence="32">Env polyprotein</fullName>
    </alternativeName>
    <component>
        <recommendedName>
            <fullName evidence="32">Surface protein gp120</fullName>
            <shortName evidence="32">SU</shortName>
        </recommendedName>
        <alternativeName>
            <fullName evidence="32">Glycoprotein 120</fullName>
            <shortName evidence="32">gp120</shortName>
        </alternativeName>
    </component>
    <component>
        <recommendedName>
            <fullName evidence="32">Transmembrane protein gp41</fullName>
            <shortName evidence="32">TM</shortName>
        </recommendedName>
        <alternativeName>
            <fullName evidence="32">Glycoprotein 41</fullName>
            <shortName evidence="32">gp41</shortName>
        </alternativeName>
    </component>
</protein>
<dbReference type="Gene3D" id="2.170.40.20">
    <property type="entry name" value="Human immunodeficiency virus 1, Gp160, envelope glycoprotein"/>
    <property type="match status" value="2"/>
</dbReference>
<evidence type="ECO:0000256" key="12">
    <source>
        <dbReference type="ARBA" id="ARBA00022595"/>
    </source>
</evidence>
<comment type="PTM">
    <text evidence="32">Palmitoylation of the transmembrane protein and of Env polyprotein (prior to its proteolytic cleavage) is essential for their association with host cell membrane lipid rafts. Palmitoylation is therefore required for envelope trafficking to classical lipid rafts, but not for viral replication.</text>
</comment>
<dbReference type="SUPFAM" id="SSF58069">
    <property type="entry name" value="Virus ectodomain"/>
    <property type="match status" value="1"/>
</dbReference>
<dbReference type="InterPro" id="IPR000777">
    <property type="entry name" value="HIV1_Gp120"/>
</dbReference>
<dbReference type="GO" id="GO:0075512">
    <property type="term" value="P:clathrin-dependent endocytosis of virus by host cell"/>
    <property type="evidence" value="ECO:0007669"/>
    <property type="project" value="UniProtKB-UniRule"/>
</dbReference>
<comment type="subunit">
    <text evidence="32">The mature envelope protein (Env) consists of a homotrimer of non-covalently associated gp120-gp41 heterodimers. The resulting complex protrudes from the virus surface as a spike. There seems to be as few as 10 spikes on the average virion. Surface protein gp120 interacts with host CD4, CCR5 and CXCR4. Gp120 also interacts with the C-type lectins CD209/DC-SIGN and CLEC4M/DC-SIGNR (collectively referred to as DC-SIGN(R)). Gp120 and gp41 interact with GalCer. Gp120 interacts with host ITGA4/ITGB7 complex; on CD4+ T-cells, this interaction results in rapid activation of integrin ITGAL/LFA-1, which facilitates efficient cell-to-cell spreading of HIV-1. Gp120 interacts with cell-associated heparan sulfate; this interaction increases virus infectivity on permissive cells and may be involved in infection of CD4- cells.</text>
</comment>
<keyword evidence="11 32" id="KW-0945">Host-virus interaction</keyword>
<dbReference type="Pfam" id="PF00516">
    <property type="entry name" value="GP120"/>
    <property type="match status" value="1"/>
</dbReference>
<comment type="function">
    <text evidence="32">Envelope glycoprotein gp160: Oligomerizes in the host endoplasmic reticulum into predominantly trimers. In a second time, gp160 transits in the host Golgi, where glycosylation is completed. The precursor is then proteolytically cleaved in the trans-Golgi and thereby activated by cellular furin or furin-like proteases to produce gp120 and gp41.</text>
</comment>
<reference evidence="36" key="1">
    <citation type="journal article" date="2011" name="Virology">
        <title>Defining the human immunodeficiency virus type 1 transmission genetic bottleneck in a region with multiple circulating subtypes and recombinant forms.</title>
        <authorList>
            <person name="Nofemela A."/>
            <person name="Bandawe G."/>
            <person name="Thebus R."/>
            <person name="Marais J."/>
            <person name="Wood N."/>
            <person name="Hoffmann O."/>
            <person name="Maboko L."/>
            <person name="Hoelscher M."/>
            <person name="Woodman Z."/>
            <person name="Williamson C."/>
        </authorList>
    </citation>
    <scope>NUCLEOTIDE SEQUENCE</scope>
    <source>
        <strain evidence="36">142-F3_F2</strain>
    </source>
</reference>
<dbReference type="GO" id="GO:0019031">
    <property type="term" value="C:viral envelope"/>
    <property type="evidence" value="ECO:0007669"/>
    <property type="project" value="UniProtKB-KW"/>
</dbReference>
<keyword evidence="21 32" id="KW-1164">Virus endocytosis by host</keyword>
<dbReference type="GO" id="GO:0019082">
    <property type="term" value="P:viral protein processing"/>
    <property type="evidence" value="ECO:0007669"/>
    <property type="project" value="UniProtKB-UniRule"/>
</dbReference>
<comment type="miscellaneous">
    <text evidence="32">Inhibitors targeting HIV-1 viral envelope proteins are used as antiretroviral drugs. Attachment of virions to the cell surface via non-specific interactions and CD4 binding can be blocked by inhibitors that include cyanovirin-N, cyclotriazadisulfonamide analogs, PRO 2000, TNX 355 and PRO 542. In addition, BMS 806 can block CD4-induced conformational changes. Env interactions with the coreceptor molecules can be targeted by CCR5 antagonists including SCH-D, maraviroc (UK 427857) and aplaviroc (GW 873140), and the CXCR4 antagonist AMD 070. Fusion of viral and cellular membranes can be inhibited by peptides such as enfuvirtide and tifuvirtide (T 1249). Resistance to inhibitors associated with mutations in Env are observed. Most of the time, single mutations confer only a modest reduction in drug susceptibility. Combination of several mutations is usually required to develop a high-level drug resistance.</text>
</comment>
<keyword evidence="26 32" id="KW-0564">Palmitate</keyword>
<feature type="disulfide bond" evidence="32">
    <location>
        <begin position="53"/>
        <end position="73"/>
    </location>
</feature>
<feature type="transmembrane region" description="Helical" evidence="33">
    <location>
        <begin position="13"/>
        <end position="41"/>
    </location>
</feature>
<feature type="chain" id="PRO_5023484026" description="Transmembrane protein gp41" evidence="32">
    <location>
        <begin position="493"/>
        <end position="844"/>
    </location>
</feature>
<feature type="region of interest" description="Immunosuppression" evidence="32">
    <location>
        <begin position="555"/>
        <end position="573"/>
    </location>
</feature>
<evidence type="ECO:0000256" key="10">
    <source>
        <dbReference type="ARBA" id="ARBA00022570"/>
    </source>
</evidence>
<evidence type="ECO:0000256" key="24">
    <source>
        <dbReference type="ARBA" id="ARBA00023054"/>
    </source>
</evidence>
<keyword evidence="31 32" id="KW-1160">Virus entry into host cell</keyword>
<evidence type="ECO:0000256" key="22">
    <source>
        <dbReference type="ARBA" id="ARBA00022989"/>
    </source>
</evidence>
<evidence type="ECO:0000256" key="11">
    <source>
        <dbReference type="ARBA" id="ARBA00022581"/>
    </source>
</evidence>
<keyword evidence="29 32" id="KW-0899">Viral immunoevasion</keyword>
<dbReference type="GO" id="GO:0019062">
    <property type="term" value="P:virion attachment to host cell"/>
    <property type="evidence" value="ECO:0007669"/>
    <property type="project" value="UniProtKB-UniRule"/>
</dbReference>
<evidence type="ECO:0000256" key="29">
    <source>
        <dbReference type="ARBA" id="ARBA00023280"/>
    </source>
</evidence>
<dbReference type="GO" id="GO:0052031">
    <property type="term" value="P:symbiont-mediated perturbation of host defense response"/>
    <property type="evidence" value="ECO:0007669"/>
    <property type="project" value="UniProtKB-UniRule"/>
</dbReference>
<dbReference type="GO" id="GO:1903908">
    <property type="term" value="P:positive regulation of plasma membrane raft polarization"/>
    <property type="evidence" value="ECO:0007669"/>
    <property type="project" value="UniProtKB-UniRule"/>
</dbReference>
<evidence type="ECO:0000256" key="8">
    <source>
        <dbReference type="ARBA" id="ARBA00022510"/>
    </source>
</evidence>
<dbReference type="GO" id="GO:0055036">
    <property type="term" value="C:virion membrane"/>
    <property type="evidence" value="ECO:0007669"/>
    <property type="project" value="UniProtKB-SubCell"/>
</dbReference>
<evidence type="ECO:0000256" key="7">
    <source>
        <dbReference type="ARBA" id="ARBA00022506"/>
    </source>
</evidence>
<dbReference type="GO" id="GO:0044175">
    <property type="term" value="C:host cell endosome membrane"/>
    <property type="evidence" value="ECO:0007669"/>
    <property type="project" value="UniProtKB-SubCell"/>
</dbReference>
<keyword evidence="7 32" id="KW-1168">Fusion of virus membrane with host membrane</keyword>
<evidence type="ECO:0000313" key="36">
    <source>
        <dbReference type="EMBL" id="AEN25252.1"/>
    </source>
</evidence>
<feature type="domain" description="Human immunodeficiency virus 1 envelope glycoprotein Gp120" evidence="34">
    <location>
        <begin position="137"/>
        <end position="492"/>
    </location>
</feature>
<evidence type="ECO:0000256" key="3">
    <source>
        <dbReference type="ARBA" id="ARBA00004505"/>
    </source>
</evidence>
<evidence type="ECO:0000256" key="17">
    <source>
        <dbReference type="ARBA" id="ARBA00022804"/>
    </source>
</evidence>
<evidence type="ECO:0000256" key="23">
    <source>
        <dbReference type="ARBA" id="ARBA00023046"/>
    </source>
</evidence>
<keyword evidence="25 32" id="KW-0472">Membrane</keyword>
<comment type="function">
    <text evidence="32">Transmembrane protein gp41: Acts as a class I viral fusion protein. Under the current model, the protein has at least 3 conformational states: pre-fusion native state, pre-hairpin intermediate state, and post-fusion hairpin state. During fusion of viral and target intracellular membranes, the coiled coil regions (heptad repeats) assume a trimer-of-hairpins structure, positioning the fusion peptide in close proximity to the C-terminal region of the ectodomain. The formation of this structure appears to drive apposition and subsequent fusion of viral and target cell membranes. Complete fusion occurs in host cell endosomes and is dynamin-dependent, however some lipid transfer might occur at the plasma membrane. The virus undergoes clathrin-dependent internalization long before endosomal fusion, thus minimizing the surface exposure of conserved viral epitopes during fusion and reducing the efficacy of inhibitors targeting these epitopes. Membranes fusion leads to delivery of the nucleocapsid into the cytoplasm.</text>
</comment>
<dbReference type="GO" id="GO:1903911">
    <property type="term" value="P:positive regulation of receptor clustering"/>
    <property type="evidence" value="ECO:0007669"/>
    <property type="project" value="UniProtKB-UniRule"/>
</dbReference>
<evidence type="ECO:0000256" key="1">
    <source>
        <dbReference type="ARBA" id="ARBA00004402"/>
    </source>
</evidence>
<comment type="subcellular location">
    <molecule>Surface protein gp120</molecule>
    <subcellularLocation>
        <location evidence="32">Virion membrane</location>
        <topology evidence="32">Peripheral membrane protein</topology>
    </subcellularLocation>
    <subcellularLocation>
        <location evidence="32">Host cell membrane</location>
        <topology evidence="32">Peripheral membrane protein</topology>
    </subcellularLocation>
    <subcellularLocation>
        <location evidence="32">Host endosome membrane</location>
        <topology evidence="32">Single-pass type I membrane protein</topology>
    </subcellularLocation>
    <text evidence="32">The surface protein is not anchored to the viral envelope, but associates with the extravirion surface through its binding to TM. It is probably concentrated at the site of budding and incorporated into the virions possibly by contacts between the cytoplasmic tail of Env and the N-terminus of Gag.</text>
</comment>
<dbReference type="GO" id="GO:0005198">
    <property type="term" value="F:structural molecule activity"/>
    <property type="evidence" value="ECO:0007669"/>
    <property type="project" value="UniProtKB-UniRule"/>
</dbReference>
<comment type="function">
    <text evidence="32">Surface protein gp120: Attaches the virus to the host lymphoid cell by binding to the primary receptor CD4. This interaction induces a structural rearrangement creating a high affinity binding site for a chemokine coreceptor like CXCR4 and/or CCR5. Acts as a ligand for CD209/DC-SIGN and CLEC4M/DC-SIGNR, which are respectively found on dendritic cells (DCs), and on endothelial cells of liver sinusoids and lymph node sinuses. These interactions allow capture of viral particles at mucosal surfaces by these cells and subsequent transmission to permissive cells. HIV subverts the migration properties of dendritic cells to gain access to CD4+ T-cells in lymph nodes. Virus transmission to permissive T-cells occurs either in trans (without DCs infection, through viral capture and transmission), or in cis (following DCs productive infection, through the usual CD4-gp120 interaction), thereby inducing a robust infection. In trans infection, bound virions remain infectious over days and it is proposed that they are not degraded, but protected in non-lysosomal acidic organelles within the DCs close to the cell membrane thus contributing to the viral infectious potential during DCs' migration from the periphery to the lymphoid tissues. On arrival at lymphoid tissues, intact virions recycle back to DCs' cell surface allowing virus transmission to CD4+ T-cells.</text>
</comment>
<comment type="domain">
    <text evidence="32">Some of the most genetically diverse regions of the viral genome are present in Env. They are called variable regions 1 through 5 (V1 through V5). Coreceptor usage of gp120 is determined mainly by the primary structure of the third variable region (V3) in the outer domain of gp120. The sequence of V3 determines which coreceptor, CCR5 and/or CXCR4 (corresponding to R5/macrophage, X4/T cell and R5X4/T cell and macrophage tropism), is used to trigger the fusion potential of the Env complex, and hence which cells the virus can infect. Binding to CCR5 involves a region adjacent in addition to V3.</text>
</comment>
<accession>G3E969</accession>
<feature type="disulfide bond" evidence="32">
    <location>
        <begin position="579"/>
        <end position="585"/>
    </location>
</feature>
<feature type="domain" description="Retroviral envelope protein GP41-like" evidence="35">
    <location>
        <begin position="511"/>
        <end position="701"/>
    </location>
</feature>
<feature type="site" description="Cleavage; by host furin" evidence="32">
    <location>
        <begin position="492"/>
        <end position="493"/>
    </location>
</feature>
<evidence type="ECO:0000256" key="6">
    <source>
        <dbReference type="ARBA" id="ARBA00004650"/>
    </source>
</evidence>
<evidence type="ECO:0000256" key="16">
    <source>
        <dbReference type="ARBA" id="ARBA00022729"/>
    </source>
</evidence>
<dbReference type="FunFam" id="2.170.40.20:FF:000003">
    <property type="entry name" value="Envelope glycoprotein gp160"/>
    <property type="match status" value="1"/>
</dbReference>
<comment type="caution">
    <text evidence="32 33">Lacks conserved residue(s) required for the propagation of feature annotation.</text>
</comment>
<evidence type="ECO:0000256" key="19">
    <source>
        <dbReference type="ARBA" id="ARBA00022870"/>
    </source>
</evidence>
<feature type="region of interest" description="CD4-binding loop" evidence="32">
    <location>
        <begin position="359"/>
        <end position="369"/>
    </location>
</feature>
<gene>
    <name evidence="32 36" type="primary">env</name>
</gene>
<dbReference type="GO" id="GO:0019064">
    <property type="term" value="P:fusion of virus membrane with host plasma membrane"/>
    <property type="evidence" value="ECO:0007669"/>
    <property type="project" value="UniProtKB-UniRule"/>
</dbReference>
<evidence type="ECO:0000256" key="25">
    <source>
        <dbReference type="ARBA" id="ARBA00023136"/>
    </source>
</evidence>
<keyword evidence="27 32" id="KW-1015">Disulfide bond</keyword>
<comment type="domain">
    <text evidence="32">The membrane proximal external region (MPER) present in gp41 is a tryptophan-rich region recognized by the antibodies 2F5, Z13, and 4E10. MPER seems to play a role in fusion.</text>
</comment>
<comment type="domain">
    <text evidence="32">The YXXL motif is involved in determining the exact site of viral release at the surface of infected mononuclear cells and promotes endocytosis. YXXL and di-leucine endocytosis motifs interact directly or indirectly with the clathrin adapter complexes, opperate independently, and their activities are not additive.</text>
</comment>
<evidence type="ECO:0000256" key="15">
    <source>
        <dbReference type="ARBA" id="ARBA00022703"/>
    </source>
</evidence>
<keyword evidence="30 32" id="KW-0449">Lipoprotein</keyword>
<dbReference type="GO" id="GO:0020002">
    <property type="term" value="C:host cell plasma membrane"/>
    <property type="evidence" value="ECO:0007669"/>
    <property type="project" value="UniProtKB-SubCell"/>
</dbReference>
<keyword evidence="24 32" id="KW-0175">Coiled coil</keyword>
<feature type="topological domain" description="Cytoplasmic" evidence="32">
    <location>
        <begin position="687"/>
        <end position="844"/>
    </location>
</feature>
<keyword evidence="15 32" id="KW-0053">Apoptosis</keyword>
<keyword evidence="16 32" id="KW-0732">Signal</keyword>
<feature type="coiled-coil region" evidence="32">
    <location>
        <begin position="614"/>
        <end position="648"/>
    </location>
</feature>
<keyword evidence="9 32" id="KW-1032">Host cell membrane</keyword>
<feature type="disulfide bond" evidence="32">
    <location>
        <begin position="215"/>
        <end position="244"/>
    </location>
</feature>
<evidence type="ECO:0000256" key="27">
    <source>
        <dbReference type="ARBA" id="ARBA00023157"/>
    </source>
</evidence>
<comment type="PTM">
    <text evidence="32">Highly glycosylated by host. The high number of glycan on the protein is reffered to as 'glycan shield' because it contributes to hide protein sequence from adaptive immune system.</text>
</comment>
<dbReference type="Gene3D" id="1.20.5.490">
    <property type="entry name" value="Single helix bin"/>
    <property type="match status" value="1"/>
</dbReference>
<evidence type="ECO:0000256" key="33">
    <source>
        <dbReference type="RuleBase" id="RU363095"/>
    </source>
</evidence>
<feature type="region of interest" description="MPER; binding to GalCer" evidence="32">
    <location>
        <begin position="643"/>
        <end position="664"/>
    </location>
</feature>
<dbReference type="HAMAP" id="MF_04083">
    <property type="entry name" value="HIV_ENV"/>
    <property type="match status" value="1"/>
</dbReference>
<evidence type="ECO:0000256" key="14">
    <source>
        <dbReference type="ARBA" id="ARBA00022692"/>
    </source>
</evidence>
<comment type="domain">
    <text evidence="32 33">The 17 amino acids long immunosuppressive region is present in many retroviral envelope proteins. Synthetic peptides derived from this relatively conserved sequence inhibit immune function in vitro and in vivo.</text>
</comment>
<feature type="disulfide bond" evidence="32">
    <location>
        <begin position="225"/>
        <end position="236"/>
    </location>
</feature>
<proteinExistence type="inferred from homology"/>
<keyword evidence="13 32" id="KW-0165">Cleavage on pair of basic residues</keyword>
<evidence type="ECO:0000256" key="31">
    <source>
        <dbReference type="ARBA" id="ARBA00023296"/>
    </source>
</evidence>
<feature type="transmembrane region" description="Helical" evidence="33">
    <location>
        <begin position="659"/>
        <end position="686"/>
    </location>
</feature>
<organism evidence="36">
    <name type="scientific">Human immunodeficiency virus type 1</name>
    <name type="common">HIV-1</name>
    <dbReference type="NCBI Taxonomy" id="11676"/>
    <lineage>
        <taxon>Viruses</taxon>
        <taxon>Riboviria</taxon>
        <taxon>Pararnavirae</taxon>
        <taxon>Artverviricota</taxon>
        <taxon>Revtraviricetes</taxon>
        <taxon>Ortervirales</taxon>
        <taxon>Retroviridae</taxon>
        <taxon>Orthoretrovirinae</taxon>
        <taxon>Lentivirus</taxon>
        <taxon>Lentivirus humimdef1</taxon>
    </lineage>
</organism>
<keyword evidence="19 32" id="KW-1043">Host membrane</keyword>
<keyword evidence="23 32" id="KW-1039">Host endosome</keyword>
<feature type="region of interest" description="Fusion peptide" evidence="32">
    <location>
        <begin position="493"/>
        <end position="513"/>
    </location>
</feature>
<evidence type="ECO:0000256" key="2">
    <source>
        <dbReference type="ARBA" id="ARBA00004433"/>
    </source>
</evidence>
<keyword evidence="12 32" id="KW-1162">Viral penetration into host cytoplasm</keyword>
<evidence type="ECO:0000256" key="9">
    <source>
        <dbReference type="ARBA" id="ARBA00022511"/>
    </source>
</evidence>
<comment type="domain">
    <text evidence="32">The CD4-binding region is targeted by the antibody b12.</text>
</comment>
<feature type="short sequence motif" description="YXXL motif; contains endocytosis signal" evidence="32">
    <location>
        <begin position="693"/>
        <end position="696"/>
    </location>
</feature>
<evidence type="ECO:0000256" key="30">
    <source>
        <dbReference type="ARBA" id="ARBA00023288"/>
    </source>
</evidence>
<dbReference type="GO" id="GO:0039654">
    <property type="term" value="P:fusion of virus membrane with host endosome membrane"/>
    <property type="evidence" value="ECO:0007669"/>
    <property type="project" value="UniProtKB-UniRule"/>
</dbReference>
<evidence type="ECO:0000256" key="18">
    <source>
        <dbReference type="ARBA" id="ARBA00022844"/>
    </source>
</evidence>
<evidence type="ECO:0000256" key="21">
    <source>
        <dbReference type="ARBA" id="ARBA00022890"/>
    </source>
</evidence>
<keyword evidence="20 32" id="KW-0261">Viral envelope protein</keyword>
<keyword evidence="17 32" id="KW-1161">Viral attachment to host cell</keyword>
<feature type="lipid moiety-binding region" description="S-palmitoyl cysteine; by host" evidence="32">
    <location>
        <position position="745"/>
    </location>
</feature>
<evidence type="ECO:0000256" key="13">
    <source>
        <dbReference type="ARBA" id="ARBA00022685"/>
    </source>
</evidence>
<keyword evidence="28 32" id="KW-0325">Glycoprotein</keyword>
<dbReference type="FunFam" id="2.170.40.20:FF:000004">
    <property type="entry name" value="Envelope glycoprotein gp160"/>
    <property type="match status" value="1"/>
</dbReference>
<evidence type="ECO:0000256" key="5">
    <source>
        <dbReference type="ARBA" id="ARBA00004578"/>
    </source>
</evidence>
<feature type="transmembrane region" description="Helical" evidence="33">
    <location>
        <begin position="493"/>
        <end position="516"/>
    </location>
</feature>
<keyword evidence="10 32" id="KW-1165">Clathrin-mediated endocytosis of virus by host</keyword>
<feature type="chain" id="PRO_5023484025" description="Envelope glycoprotein gp160" evidence="32">
    <location>
        <begin position="32"/>
        <end position="844"/>
    </location>
</feature>
<dbReference type="InterPro" id="IPR036377">
    <property type="entry name" value="Gp120_core_sf"/>
</dbReference>
<dbReference type="FunFam" id="1.10.287.210:FF:000001">
    <property type="entry name" value="Envelope glycoprotein gp160"/>
    <property type="match status" value="1"/>
</dbReference>
<evidence type="ECO:0000256" key="32">
    <source>
        <dbReference type="HAMAP-Rule" id="MF_04083"/>
    </source>
</evidence>
<evidence type="ECO:0000256" key="20">
    <source>
        <dbReference type="ARBA" id="ARBA00022879"/>
    </source>
</evidence>
<evidence type="ECO:0000259" key="35">
    <source>
        <dbReference type="Pfam" id="PF00517"/>
    </source>
</evidence>
<dbReference type="SUPFAM" id="SSF56502">
    <property type="entry name" value="gp120 core"/>
    <property type="match status" value="2"/>
</dbReference>
<keyword evidence="8 32" id="KW-1170">Fusion of virus membrane with host endosomal membrane</keyword>
<comment type="subcellular location">
    <subcellularLocation>
        <location evidence="3">Host cell membrane</location>
        <topology evidence="3">Peripheral membrane protein</topology>
    </subcellularLocation>
    <subcellularLocation>
        <location evidence="1">Host cell membrane</location>
        <topology evidence="1">Single-pass type I membrane protein</topology>
    </subcellularLocation>
    <subcellularLocation>
        <location evidence="2">Host endosome membrane</location>
        <topology evidence="2">Peripheral membrane protein</topology>
    </subcellularLocation>
    <subcellularLocation>
        <location evidence="5">Host endosome membrane</location>
        <topology evidence="5">Single-pass type I membrane protein</topology>
    </subcellularLocation>
    <subcellularLocation>
        <location evidence="6">Virion membrane</location>
        <topology evidence="6">Peripheral membrane protein</topology>
    </subcellularLocation>
    <subcellularLocation>
        <location evidence="4">Virion membrane</location>
        <topology evidence="4">Single-pass type I membrane protein</topology>
    </subcellularLocation>
</comment>
<keyword evidence="14 32" id="KW-0812">Transmembrane</keyword>
<evidence type="ECO:0000256" key="4">
    <source>
        <dbReference type="ARBA" id="ARBA00004563"/>
    </source>
</evidence>
<comment type="subcellular location">
    <molecule>Transmembrane protein gp41</molecule>
    <subcellularLocation>
        <location evidence="32">Virion membrane</location>
        <topology evidence="32">Single-pass type I membrane protein</topology>
    </subcellularLocation>
    <subcellularLocation>
        <location evidence="32">Host cell membrane</location>
        <topology evidence="32">Single-pass type I membrane protein</topology>
    </subcellularLocation>
    <subcellularLocation>
        <location evidence="32">Host endosome membrane</location>
        <topology evidence="32">Single-pass type I membrane protein</topology>
    </subcellularLocation>
    <text evidence="32">It is probably concentrated at the site of budding and incorporated into the virions possibly by contacts between the cytoplasmic tail of Env and the N-terminus of Gag.</text>
</comment>
<keyword evidence="22 32" id="KW-1133">Transmembrane helix</keyword>
<name>G3E969_HV1</name>
<evidence type="ECO:0000256" key="26">
    <source>
        <dbReference type="ARBA" id="ARBA00023139"/>
    </source>
</evidence>
<dbReference type="GO" id="GO:0016020">
    <property type="term" value="C:membrane"/>
    <property type="evidence" value="ECO:0007669"/>
    <property type="project" value="UniProtKB-UniRule"/>
</dbReference>
<dbReference type="Pfam" id="PF00517">
    <property type="entry name" value="GP41"/>
    <property type="match status" value="1"/>
</dbReference>
<organismHost>
    <name type="scientific">Homo sapiens</name>
    <name type="common">Human</name>
    <dbReference type="NCBI Taxonomy" id="9606"/>
</organismHost>
<comment type="miscellaneous">
    <text evidence="32">HIV-1 lineages are divided in three main groups, M (for Major), O (for Outlier), and N (for New, or Non-M, Non-O). The vast majority of strains found worldwide belong to the group M. Group O seems to be endemic to and largely confined to Cameroon and neighboring countries in West Central Africa, where these viruses represent a small minority of HIV-1 strains. The group N is represented by a limited number of isolates from Cameroonian persons. The group M is further subdivided in 9 clades or subtypes (A to D, F to H, J and K).</text>
</comment>
<comment type="similarity">
    <text evidence="32">Belongs to the HIV-1 env protein family.</text>
</comment>
<evidence type="ECO:0000256" key="28">
    <source>
        <dbReference type="ARBA" id="ARBA00023180"/>
    </source>
</evidence>
<sequence length="844" mass="95795">MRARGILRNCQQWWIWGILGFWMLMIYSVMGNLWVTVYYGVPVWKEAKTTLFCASDAKAYEKEVHNVWATHACVPTDPNPQEMVLANVTESFNMWKNDMVDQMHEDIISLWDQSLKPCVKLTPLCVTLNCRNATATNNGTVEDNMIGEIKNCSFNATTEIKDKKRKMYALFYKLDVVQIKKGSNYSEYRLINCNTSTISQACPKISFNPIPIHYCTPAGFAILKCNDKTFNGTGPCHNVSTVQCTHGIKPVVSTQLLLNGSLAEEEIIIRSENLTNNVKTIIVHLNQSIDIKCTRPNNNTRQSVRIGPGQTFYATDSIIGDIRQAHCNISERTWNETLQRVKKKLEEHFPNRTINFEPHAGGDLEITTHSFNCGGEFFYCNTSGLFGRYRYTENGTIILQCRIKQIINMWQEVGRAMYAPPIAGNITCKSNITGLLLTRDGGTNETEIFRPGGGDMRDNWRSELYKYKVVEIKPLGIAPTGAKRRVVERGKRAVGIGAVFLGFLGAAGSTMGAASITLTVQARQLLSGIVQQQNNLLRAIEAQQHMLQLTVWGIKQLQARVLAIERYLQDQQLLGMWGCSGKLICTTNVPWNSSWSSKSEKDIWENLTWMQWDREISNYTNTIYSLLEESQVQQEKNEKDLLALSSWQNLWSWFDISNWLWYIKIFIMIVGGLIGLRIIFAVLSLVNRVRQGYSPLSFQTLTPNPRGPDRLGRIEEEGGEQGRDRSIRLVNGFLTLVWDDLRSLCLFSYRQLRDFILIVARAVELLGRSSLRGLQRGWEALKYLGSLVQYWGLELKKSAISLLDTIAIAVAEGTDRIIELIQRICRAICNIPTRIRQGFEAALQ</sequence>
<evidence type="ECO:0000259" key="34">
    <source>
        <dbReference type="Pfam" id="PF00516"/>
    </source>
</evidence>
<dbReference type="InterPro" id="IPR000328">
    <property type="entry name" value="GP41-like"/>
</dbReference>
<feature type="lipid moiety-binding region" description="S-palmitoyl cysteine; by host" evidence="32">
    <location>
        <position position="825"/>
    </location>
</feature>
<dbReference type="InterPro" id="IPR037527">
    <property type="entry name" value="Gp160"/>
</dbReference>
<dbReference type="Gene3D" id="1.10.287.210">
    <property type="match status" value="1"/>
</dbReference>